<dbReference type="RefSeq" id="XP_038804237.1">
    <property type="nucleotide sequence ID" value="XM_038959341.1"/>
</dbReference>
<evidence type="ECO:0000313" key="3">
    <source>
        <dbReference type="Proteomes" id="UP000783213"/>
    </source>
</evidence>
<name>A0ABQ7I4Z3_9HELO</name>
<keyword evidence="3" id="KW-1185">Reference proteome</keyword>
<dbReference type="GeneID" id="62238489"/>
<comment type="caution">
    <text evidence="2">The sequence shown here is derived from an EMBL/GenBank/DDBJ whole genome shotgun (WGS) entry which is preliminary data.</text>
</comment>
<protein>
    <recommendedName>
        <fullName evidence="4">Major facilitator superfamily (MFS) profile domain-containing protein</fullName>
    </recommendedName>
</protein>
<dbReference type="EMBL" id="RCSX01000052">
    <property type="protein sequence ID" value="KAF7911961.1"/>
    <property type="molecule type" value="Genomic_DNA"/>
</dbReference>
<evidence type="ECO:0000313" key="2">
    <source>
        <dbReference type="EMBL" id="KAF7911961.1"/>
    </source>
</evidence>
<dbReference type="Gene3D" id="1.20.1720.10">
    <property type="entry name" value="Multidrug resistance protein D"/>
    <property type="match status" value="1"/>
</dbReference>
<accession>A0ABQ7I4Z3</accession>
<proteinExistence type="predicted"/>
<evidence type="ECO:0000256" key="1">
    <source>
        <dbReference type="SAM" id="Phobius"/>
    </source>
</evidence>
<sequence>MTEMDAGYLILYSLPQFTTRWITLIVGVAIMSSPISANIYLSCVPLLQRGTNVSLQLINTIITADVIIQGVAPAFLRGLLDGLGRRPVYLMTFTSCIAAVYNDGERKRSITSAIALQIIFQL</sequence>
<organism evidence="2 3">
    <name type="scientific">Botrytis deweyae</name>
    <dbReference type="NCBI Taxonomy" id="2478750"/>
    <lineage>
        <taxon>Eukaryota</taxon>
        <taxon>Fungi</taxon>
        <taxon>Dikarya</taxon>
        <taxon>Ascomycota</taxon>
        <taxon>Pezizomycotina</taxon>
        <taxon>Leotiomycetes</taxon>
        <taxon>Helotiales</taxon>
        <taxon>Sclerotiniaceae</taxon>
        <taxon>Botrytis</taxon>
    </lineage>
</organism>
<gene>
    <name evidence="2" type="ORF">EAE98_011718</name>
</gene>
<feature type="transmembrane region" description="Helical" evidence="1">
    <location>
        <begin position="20"/>
        <end position="41"/>
    </location>
</feature>
<evidence type="ECO:0008006" key="4">
    <source>
        <dbReference type="Google" id="ProtNLM"/>
    </source>
</evidence>
<keyword evidence="1" id="KW-0812">Transmembrane</keyword>
<keyword evidence="1" id="KW-0472">Membrane</keyword>
<dbReference type="Proteomes" id="UP000783213">
    <property type="component" value="Unassembled WGS sequence"/>
</dbReference>
<keyword evidence="1" id="KW-1133">Transmembrane helix</keyword>
<reference evidence="2 3" key="1">
    <citation type="journal article" date="2020" name="Genome Biol. Evol.">
        <title>Comparative genomics of Sclerotiniaceae.</title>
        <authorList>
            <person name="Valero Jimenez C.A."/>
            <person name="Steentjes M."/>
            <person name="Scholten O.E."/>
            <person name="Van Kan J.A.L."/>
        </authorList>
    </citation>
    <scope>NUCLEOTIDE SEQUENCE [LARGE SCALE GENOMIC DNA]</scope>
    <source>
        <strain evidence="2 3">B1</strain>
    </source>
</reference>
<dbReference type="SUPFAM" id="SSF103473">
    <property type="entry name" value="MFS general substrate transporter"/>
    <property type="match status" value="1"/>
</dbReference>
<dbReference type="InterPro" id="IPR036259">
    <property type="entry name" value="MFS_trans_sf"/>
</dbReference>